<reference evidence="2" key="1">
    <citation type="submission" date="2018-06" db="EMBL/GenBank/DDBJ databases">
        <title>Description of a new Polynucleobacter species.</title>
        <authorList>
            <person name="Hahn M.W."/>
        </authorList>
    </citation>
    <scope>NUCLEOTIDE SEQUENCE [LARGE SCALE GENOMIC DNA]</scope>
    <source>
        <strain evidence="2">MG-25-Pas1-D2</strain>
    </source>
</reference>
<dbReference type="Proteomes" id="UP000248592">
    <property type="component" value="Chromosome"/>
</dbReference>
<protein>
    <submittedName>
        <fullName evidence="1">Uncharacterized protein</fullName>
    </submittedName>
</protein>
<gene>
    <name evidence="1" type="ORF">Pas1_07545</name>
</gene>
<name>A0A2Z4JTP2_9BURK</name>
<sequence>MATKSAPNKYWTKSLVLAEARKYQTRSEWKSNSLGSYKAALREKWLEEAASHMKVVKINWTLDSLKANAAPYPTRGKWKEAQPAAYKTAMTKCLLDQVCAHMALGKMPNHYWTKERVLESARKFPSIAAWNSAEVTAYNKAKKNNWMKEATAHMHALAMPIGPSIIHQFLMSHDIAYEAEKRFKDHPEVASKPFDFYLPKFNLIIEYHGRQHKNGWRNDAKSKVEIQANDKIKKDWAKNQKINFLEIRVWEVKKADEIGRLITQTLMSIAKKTKQSLELKQRELTKAELKKVQSGLAFDEDAVLEEAKKYKTRSEWMKGSSKTYRFALAHGLADIATRHMTFVTEHGKWTKENIIQSAKQYVRKAEWRANESSAYAIAHRKGWLAEATAHMIKDRK</sequence>
<evidence type="ECO:0000313" key="1">
    <source>
        <dbReference type="EMBL" id="AWW50245.1"/>
    </source>
</evidence>
<proteinExistence type="predicted"/>
<dbReference type="EMBL" id="CP030085">
    <property type="protein sequence ID" value="AWW50245.1"/>
    <property type="molecule type" value="Genomic_DNA"/>
</dbReference>
<accession>A0A2Z4JTP2</accession>
<organism evidence="1 2">
    <name type="scientific">Polynucleobacter paneuropaeus</name>
    <dbReference type="NCBI Taxonomy" id="2527775"/>
    <lineage>
        <taxon>Bacteria</taxon>
        <taxon>Pseudomonadati</taxon>
        <taxon>Pseudomonadota</taxon>
        <taxon>Betaproteobacteria</taxon>
        <taxon>Burkholderiales</taxon>
        <taxon>Burkholderiaceae</taxon>
        <taxon>Polynucleobacter</taxon>
    </lineage>
</organism>
<dbReference type="Gene3D" id="3.40.960.10">
    <property type="entry name" value="VSR Endonuclease"/>
    <property type="match status" value="1"/>
</dbReference>
<dbReference type="AlphaFoldDB" id="A0A2Z4JTP2"/>
<evidence type="ECO:0000313" key="2">
    <source>
        <dbReference type="Proteomes" id="UP000248592"/>
    </source>
</evidence>